<gene>
    <name evidence="1" type="ORF">MAA8898_04718</name>
</gene>
<dbReference type="Proteomes" id="UP000207598">
    <property type="component" value="Unassembled WGS sequence"/>
</dbReference>
<dbReference type="AlphaFoldDB" id="A0A238L5F1"/>
<evidence type="ECO:0000313" key="1">
    <source>
        <dbReference type="EMBL" id="SMX50314.1"/>
    </source>
</evidence>
<dbReference type="EMBL" id="FXYF01000021">
    <property type="protein sequence ID" value="SMX50314.1"/>
    <property type="molecule type" value="Genomic_DNA"/>
</dbReference>
<dbReference type="RefSeq" id="WP_094023437.1">
    <property type="nucleotide sequence ID" value="NZ_FXYF01000021.1"/>
</dbReference>
<dbReference type="OrthoDB" id="8093962at2"/>
<keyword evidence="2" id="KW-1185">Reference proteome</keyword>
<reference evidence="1 2" key="1">
    <citation type="submission" date="2017-05" db="EMBL/GenBank/DDBJ databases">
        <authorList>
            <person name="Song R."/>
            <person name="Chenine A.L."/>
            <person name="Ruprecht R.M."/>
        </authorList>
    </citation>
    <scope>NUCLEOTIDE SEQUENCE [LARGE SCALE GENOMIC DNA]</scope>
    <source>
        <strain evidence="1 2">CECT 8898</strain>
    </source>
</reference>
<organism evidence="1 2">
    <name type="scientific">Maliponia aquimaris</name>
    <dbReference type="NCBI Taxonomy" id="1673631"/>
    <lineage>
        <taxon>Bacteria</taxon>
        <taxon>Pseudomonadati</taxon>
        <taxon>Pseudomonadota</taxon>
        <taxon>Alphaproteobacteria</taxon>
        <taxon>Rhodobacterales</taxon>
        <taxon>Paracoccaceae</taxon>
        <taxon>Maliponia</taxon>
    </lineage>
</organism>
<accession>A0A238L5F1</accession>
<proteinExistence type="predicted"/>
<sequence length="591" mass="64104">MTQSNGTGPVSPLRSSTSVTVDNIIRRALRVSDPTDPEQMAKALLDRFASDAEALRRERDGTPVQLRTIVSSIAATDGAERVELAEAKSDLDRDLDALIHESQLKDIQAEMRGWATAIRLASRNGLASARLALSSGERDRSFAARRTLTDYARLSRYLAALTNAEAGLFCRLAQSCDIMGGMILVTAGEALAASGVRGTSVILQSSSNELQVRREAVMAALRGLVGSTQEAHAPNEWARGLTALRQLSRALESAGAADLRAFLDEGYLSNLFDEMIALVSGHTPDGMRALGATSIVTTAQLERFLRICRQVAEPESPQLTNFLTSIQYFVDAFGAARSGYRLVHIARPPILFYGLYGAGGPDPTTERLLRLITLRGRFAQALDCFCCNCEADAAEILTVGCKALYDIDRAVDLLVQGPSEGGLSEAEIHAAAFHFVIDAARHTIENEIETDRSVDALTGPLESIVDEQLLLPGGAAFFTDNQDERARRADTMQGILCLQRASEREWIGLLRNLSSSCRHELLLGTAVGTEPVVQTLLDDAEVRLGEMSGVELEPCGDLDISIPDQFEVSLETLVHNIPFKGLHRNRLKKST</sequence>
<name>A0A238L5F1_9RHOB</name>
<evidence type="ECO:0000313" key="2">
    <source>
        <dbReference type="Proteomes" id="UP000207598"/>
    </source>
</evidence>
<protein>
    <submittedName>
        <fullName evidence="1">Uncharacterized protein</fullName>
    </submittedName>
</protein>